<comment type="caution">
    <text evidence="1">The sequence shown here is derived from an EMBL/GenBank/DDBJ whole genome shotgun (WGS) entry which is preliminary data.</text>
</comment>
<sequence>MLENLIVALIVAVAAWYAASKYLPATLRAKLFGKKKASAGCGSGCSSCGTCEDGPAAPRIDASGPSSRRVIQLHLK</sequence>
<gene>
    <name evidence="1" type="ORF">F2P44_24420</name>
</gene>
<protein>
    <submittedName>
        <fullName evidence="1">FeoB-associated Cys-rich membrane protein</fullName>
    </submittedName>
</protein>
<name>A0ABX0NI72_9BURK</name>
<proteinExistence type="predicted"/>
<keyword evidence="2" id="KW-1185">Reference proteome</keyword>
<evidence type="ECO:0000313" key="2">
    <source>
        <dbReference type="Proteomes" id="UP000621455"/>
    </source>
</evidence>
<dbReference type="EMBL" id="WHJG01000032">
    <property type="protein sequence ID" value="NHZ82403.1"/>
    <property type="molecule type" value="Genomic_DNA"/>
</dbReference>
<dbReference type="RefSeq" id="WP_167090394.1">
    <property type="nucleotide sequence ID" value="NZ_WHJG01000032.1"/>
</dbReference>
<accession>A0ABX0NI72</accession>
<organism evidence="1 2">
    <name type="scientific">Massilia frigida</name>
    <dbReference type="NCBI Taxonomy" id="2609281"/>
    <lineage>
        <taxon>Bacteria</taxon>
        <taxon>Pseudomonadati</taxon>
        <taxon>Pseudomonadota</taxon>
        <taxon>Betaproteobacteria</taxon>
        <taxon>Burkholderiales</taxon>
        <taxon>Oxalobacteraceae</taxon>
        <taxon>Telluria group</taxon>
        <taxon>Massilia</taxon>
    </lineage>
</organism>
<dbReference type="Proteomes" id="UP000621455">
    <property type="component" value="Unassembled WGS sequence"/>
</dbReference>
<evidence type="ECO:0000313" key="1">
    <source>
        <dbReference type="EMBL" id="NHZ82403.1"/>
    </source>
</evidence>
<reference evidence="1 2" key="1">
    <citation type="submission" date="2019-10" db="EMBL/GenBank/DDBJ databases">
        <title>Taxonomy of Antarctic Massilia spp.: description of Massilia rubra sp. nov., Massilia aquatica sp. nov., Massilia mucilaginosa sp. nov., Massilia frigida sp. nov. isolated from streams, lakes and regoliths.</title>
        <authorList>
            <person name="Holochova P."/>
            <person name="Sedlacek I."/>
            <person name="Kralova S."/>
            <person name="Maslanova I."/>
            <person name="Busse H.-J."/>
            <person name="Stankova E."/>
            <person name="Vrbovska V."/>
            <person name="Kovarovic V."/>
            <person name="Bartak M."/>
            <person name="Svec P."/>
            <person name="Pantucek R."/>
        </authorList>
    </citation>
    <scope>NUCLEOTIDE SEQUENCE [LARGE SCALE GENOMIC DNA]</scope>
    <source>
        <strain evidence="1 2">CCM 8695</strain>
    </source>
</reference>